<keyword evidence="2" id="KW-1185">Reference proteome</keyword>
<name>A0ACB8SNY3_9AGAM</name>
<dbReference type="EMBL" id="MU277238">
    <property type="protein sequence ID" value="KAI0058204.1"/>
    <property type="molecule type" value="Genomic_DNA"/>
</dbReference>
<dbReference type="Proteomes" id="UP000814140">
    <property type="component" value="Unassembled WGS sequence"/>
</dbReference>
<gene>
    <name evidence="1" type="ORF">BV25DRAFT_1830384</name>
</gene>
<accession>A0ACB8SNY3</accession>
<proteinExistence type="predicted"/>
<reference evidence="1" key="2">
    <citation type="journal article" date="2022" name="New Phytol.">
        <title>Evolutionary transition to the ectomycorrhizal habit in the genomes of a hyperdiverse lineage of mushroom-forming fungi.</title>
        <authorList>
            <person name="Looney B."/>
            <person name="Miyauchi S."/>
            <person name="Morin E."/>
            <person name="Drula E."/>
            <person name="Courty P.E."/>
            <person name="Kohler A."/>
            <person name="Kuo A."/>
            <person name="LaButti K."/>
            <person name="Pangilinan J."/>
            <person name="Lipzen A."/>
            <person name="Riley R."/>
            <person name="Andreopoulos W."/>
            <person name="He G."/>
            <person name="Johnson J."/>
            <person name="Nolan M."/>
            <person name="Tritt A."/>
            <person name="Barry K.W."/>
            <person name="Grigoriev I.V."/>
            <person name="Nagy L.G."/>
            <person name="Hibbett D."/>
            <person name="Henrissat B."/>
            <person name="Matheny P.B."/>
            <person name="Labbe J."/>
            <person name="Martin F.M."/>
        </authorList>
    </citation>
    <scope>NUCLEOTIDE SEQUENCE</scope>
    <source>
        <strain evidence="1">HHB10654</strain>
    </source>
</reference>
<evidence type="ECO:0000313" key="1">
    <source>
        <dbReference type="EMBL" id="KAI0058204.1"/>
    </source>
</evidence>
<organism evidence="1 2">
    <name type="scientific">Artomyces pyxidatus</name>
    <dbReference type="NCBI Taxonomy" id="48021"/>
    <lineage>
        <taxon>Eukaryota</taxon>
        <taxon>Fungi</taxon>
        <taxon>Dikarya</taxon>
        <taxon>Basidiomycota</taxon>
        <taxon>Agaricomycotina</taxon>
        <taxon>Agaricomycetes</taxon>
        <taxon>Russulales</taxon>
        <taxon>Auriscalpiaceae</taxon>
        <taxon>Artomyces</taxon>
    </lineage>
</organism>
<reference evidence="1" key="1">
    <citation type="submission" date="2021-03" db="EMBL/GenBank/DDBJ databases">
        <authorList>
            <consortium name="DOE Joint Genome Institute"/>
            <person name="Ahrendt S."/>
            <person name="Looney B.P."/>
            <person name="Miyauchi S."/>
            <person name="Morin E."/>
            <person name="Drula E."/>
            <person name="Courty P.E."/>
            <person name="Chicoki N."/>
            <person name="Fauchery L."/>
            <person name="Kohler A."/>
            <person name="Kuo A."/>
            <person name="Labutti K."/>
            <person name="Pangilinan J."/>
            <person name="Lipzen A."/>
            <person name="Riley R."/>
            <person name="Andreopoulos W."/>
            <person name="He G."/>
            <person name="Johnson J."/>
            <person name="Barry K.W."/>
            <person name="Grigoriev I.V."/>
            <person name="Nagy L."/>
            <person name="Hibbett D."/>
            <person name="Henrissat B."/>
            <person name="Matheny P.B."/>
            <person name="Labbe J."/>
            <person name="Martin F."/>
        </authorList>
    </citation>
    <scope>NUCLEOTIDE SEQUENCE</scope>
    <source>
        <strain evidence="1">HHB10654</strain>
    </source>
</reference>
<evidence type="ECO:0000313" key="2">
    <source>
        <dbReference type="Proteomes" id="UP000814140"/>
    </source>
</evidence>
<sequence length="157" mass="17272">MGRVALFTDVLVGGAGPRARVLRVANTHLESMPEGARSRRAQLAAVADYLNDEGVVGGLVAGDMNSISEGDGRMVREFGLSDAWRYREEADPIGATWGFQPPGDLPQGRLDKVLYVRRREYRIRRIGRIGVGLCLEDGQYVSDHVGLMCQINMVPEE</sequence>
<protein>
    <submittedName>
        <fullName evidence="1">Uncharacterized protein</fullName>
    </submittedName>
</protein>
<comment type="caution">
    <text evidence="1">The sequence shown here is derived from an EMBL/GenBank/DDBJ whole genome shotgun (WGS) entry which is preliminary data.</text>
</comment>